<feature type="transmembrane region" description="Helical" evidence="1">
    <location>
        <begin position="186"/>
        <end position="208"/>
    </location>
</feature>
<keyword evidence="3" id="KW-1185">Reference proteome</keyword>
<dbReference type="AlphaFoldDB" id="A0A9N9CV77"/>
<name>A0A9N9CV77_9GLOM</name>
<organism evidence="2 3">
    <name type="scientific">Paraglomus brasilianum</name>
    <dbReference type="NCBI Taxonomy" id="144538"/>
    <lineage>
        <taxon>Eukaryota</taxon>
        <taxon>Fungi</taxon>
        <taxon>Fungi incertae sedis</taxon>
        <taxon>Mucoromycota</taxon>
        <taxon>Glomeromycotina</taxon>
        <taxon>Glomeromycetes</taxon>
        <taxon>Paraglomerales</taxon>
        <taxon>Paraglomeraceae</taxon>
        <taxon>Paraglomus</taxon>
    </lineage>
</organism>
<proteinExistence type="predicted"/>
<reference evidence="2" key="1">
    <citation type="submission" date="2021-06" db="EMBL/GenBank/DDBJ databases">
        <authorList>
            <person name="Kallberg Y."/>
            <person name="Tangrot J."/>
            <person name="Rosling A."/>
        </authorList>
    </citation>
    <scope>NUCLEOTIDE SEQUENCE</scope>
    <source>
        <strain evidence="2">BR232B</strain>
    </source>
</reference>
<protein>
    <submittedName>
        <fullName evidence="2">4574_t:CDS:1</fullName>
    </submittedName>
</protein>
<dbReference type="OrthoDB" id="432528at2759"/>
<sequence>MSKTCNNYISESFSAKYTSRTFNAPHYLHAAYYSGELSYKVESKVMVNIRITDTSFNPNTTSPQMTLLLADIESDNQLGMALDFNGSSYNGFNQTFTNFLETPAMHVIFYRQQNYVSYLLKERDMISPNAFAYFGFPQKTTQSYVTSTLTSGPLAPNDDPNIFGSIYIQPASFVIRTETQQMTRTIFNALGLLGGAWSVGIGLYAFLYGSDILNPWGCVHSYCCYYARKSRLQVRESFSAMLLQSPRSLVRPSPDLSAPNNLYHALEQRLDTLELFLKECVVDQTYLENLNDGKNSNKWNKLLEKWSWRKKNKINTTSNVDNSSSPSLLTLQVP</sequence>
<dbReference type="EMBL" id="CAJVPI010001516">
    <property type="protein sequence ID" value="CAG8616352.1"/>
    <property type="molecule type" value="Genomic_DNA"/>
</dbReference>
<keyword evidence="1" id="KW-0472">Membrane</keyword>
<accession>A0A9N9CV77</accession>
<evidence type="ECO:0000313" key="3">
    <source>
        <dbReference type="Proteomes" id="UP000789739"/>
    </source>
</evidence>
<dbReference type="Proteomes" id="UP000789739">
    <property type="component" value="Unassembled WGS sequence"/>
</dbReference>
<evidence type="ECO:0000313" key="2">
    <source>
        <dbReference type="EMBL" id="CAG8616352.1"/>
    </source>
</evidence>
<gene>
    <name evidence="2" type="ORF">PBRASI_LOCUS8453</name>
</gene>
<keyword evidence="1" id="KW-1133">Transmembrane helix</keyword>
<comment type="caution">
    <text evidence="2">The sequence shown here is derived from an EMBL/GenBank/DDBJ whole genome shotgun (WGS) entry which is preliminary data.</text>
</comment>
<keyword evidence="1" id="KW-0812">Transmembrane</keyword>
<evidence type="ECO:0000256" key="1">
    <source>
        <dbReference type="SAM" id="Phobius"/>
    </source>
</evidence>